<reference evidence="1 2" key="1">
    <citation type="submission" date="2015-01" db="EMBL/GenBank/DDBJ databases">
        <title>The Genome Sequence of Exophiala xenobiotica CBS118157.</title>
        <authorList>
            <consortium name="The Broad Institute Genomics Platform"/>
            <person name="Cuomo C."/>
            <person name="de Hoog S."/>
            <person name="Gorbushina A."/>
            <person name="Stielow B."/>
            <person name="Teixiera M."/>
            <person name="Abouelleil A."/>
            <person name="Chapman S.B."/>
            <person name="Priest M."/>
            <person name="Young S.K."/>
            <person name="Wortman J."/>
            <person name="Nusbaum C."/>
            <person name="Birren B."/>
        </authorList>
    </citation>
    <scope>NUCLEOTIDE SEQUENCE [LARGE SCALE GENOMIC DNA]</scope>
    <source>
        <strain evidence="1 2">CBS 118157</strain>
    </source>
</reference>
<name>A0A0D2D4S5_9EURO</name>
<dbReference type="PANTHER" id="PTHR37315:SF1">
    <property type="entry name" value="UPF0311 PROTEIN BLR7842"/>
    <property type="match status" value="1"/>
</dbReference>
<dbReference type="Pfam" id="PF11578">
    <property type="entry name" value="DUF3237"/>
    <property type="match status" value="1"/>
</dbReference>
<protein>
    <submittedName>
        <fullName evidence="1">Uncharacterized protein</fullName>
    </submittedName>
</protein>
<proteinExistence type="predicted"/>
<accession>A0A0D2D4S5</accession>
<dbReference type="RefSeq" id="XP_013317941.1">
    <property type="nucleotide sequence ID" value="XM_013462487.1"/>
</dbReference>
<dbReference type="EMBL" id="KN847319">
    <property type="protein sequence ID" value="KIW57357.1"/>
    <property type="molecule type" value="Genomic_DNA"/>
</dbReference>
<dbReference type="HOGENOM" id="CLU_096872_1_1_1"/>
<dbReference type="PANTHER" id="PTHR37315">
    <property type="entry name" value="UPF0311 PROTEIN BLR7842"/>
    <property type="match status" value="1"/>
</dbReference>
<dbReference type="AlphaFoldDB" id="A0A0D2D4S5"/>
<dbReference type="STRING" id="348802.A0A0D2D4S5"/>
<dbReference type="OrthoDB" id="2544694at2759"/>
<dbReference type="InterPro" id="IPR020915">
    <property type="entry name" value="UPF0311"/>
</dbReference>
<dbReference type="GeneID" id="25327819"/>
<sequence length="163" mass="18010">MAPKFEQVFAMRGYMSKENTVNLKAIKGGPVRVVVPITHGFIKGSGLDAEILPGGGDWILLDTSTGVAHLDVRTQARTSDGHELYVHYHGVLKIDEAANKVLAWSPDAKTTKSGDHEWFSAPIIETSDPKFKWVETSLWVGQGHWVADETGFAVEYEIYKVVN</sequence>
<evidence type="ECO:0000313" key="1">
    <source>
        <dbReference type="EMBL" id="KIW57357.1"/>
    </source>
</evidence>
<keyword evidence="2" id="KW-1185">Reference proteome</keyword>
<evidence type="ECO:0000313" key="2">
    <source>
        <dbReference type="Proteomes" id="UP000054342"/>
    </source>
</evidence>
<organism evidence="1 2">
    <name type="scientific">Exophiala xenobiotica</name>
    <dbReference type="NCBI Taxonomy" id="348802"/>
    <lineage>
        <taxon>Eukaryota</taxon>
        <taxon>Fungi</taxon>
        <taxon>Dikarya</taxon>
        <taxon>Ascomycota</taxon>
        <taxon>Pezizomycotina</taxon>
        <taxon>Eurotiomycetes</taxon>
        <taxon>Chaetothyriomycetidae</taxon>
        <taxon>Chaetothyriales</taxon>
        <taxon>Herpotrichiellaceae</taxon>
        <taxon>Exophiala</taxon>
    </lineage>
</organism>
<gene>
    <name evidence="1" type="ORF">PV05_05911</name>
</gene>
<dbReference type="Gene3D" id="2.40.160.20">
    <property type="match status" value="1"/>
</dbReference>
<dbReference type="Proteomes" id="UP000054342">
    <property type="component" value="Unassembled WGS sequence"/>
</dbReference>